<accession>A0A7M1AY39</accession>
<dbReference type="GO" id="GO:0004888">
    <property type="term" value="F:transmembrane signaling receptor activity"/>
    <property type="evidence" value="ECO:0007669"/>
    <property type="project" value="InterPro"/>
</dbReference>
<feature type="coiled-coil region" evidence="4">
    <location>
        <begin position="420"/>
        <end position="450"/>
    </location>
</feature>
<protein>
    <submittedName>
        <fullName evidence="8">Methyl-accepting chemotaxis protein</fullName>
    </submittedName>
</protein>
<dbReference type="Pfam" id="PF00672">
    <property type="entry name" value="HAMP"/>
    <property type="match status" value="1"/>
</dbReference>
<evidence type="ECO:0000256" key="3">
    <source>
        <dbReference type="PROSITE-ProRule" id="PRU00284"/>
    </source>
</evidence>
<dbReference type="Proteomes" id="UP000593910">
    <property type="component" value="Chromosome"/>
</dbReference>
<keyword evidence="1 3" id="KW-0807">Transducer</keyword>
<comment type="similarity">
    <text evidence="2">Belongs to the methyl-accepting chemotaxis (MCP) protein family.</text>
</comment>
<dbReference type="Pfam" id="PF00015">
    <property type="entry name" value="MCPsignal"/>
    <property type="match status" value="1"/>
</dbReference>
<evidence type="ECO:0000259" key="6">
    <source>
        <dbReference type="PROSITE" id="PS50111"/>
    </source>
</evidence>
<dbReference type="EMBL" id="CP041165">
    <property type="protein sequence ID" value="QOP42389.1"/>
    <property type="molecule type" value="Genomic_DNA"/>
</dbReference>
<feature type="domain" description="HAMP" evidence="7">
    <location>
        <begin position="315"/>
        <end position="368"/>
    </location>
</feature>
<keyword evidence="5" id="KW-1133">Transmembrane helix</keyword>
<dbReference type="SMART" id="SM00304">
    <property type="entry name" value="HAMP"/>
    <property type="match status" value="2"/>
</dbReference>
<dbReference type="InterPro" id="IPR003660">
    <property type="entry name" value="HAMP_dom"/>
</dbReference>
<gene>
    <name evidence="8" type="ORF">FJR03_07725</name>
</gene>
<evidence type="ECO:0000256" key="2">
    <source>
        <dbReference type="ARBA" id="ARBA00029447"/>
    </source>
</evidence>
<organism evidence="8 9">
    <name type="scientific">Sulfurimonas marina</name>
    <dbReference type="NCBI Taxonomy" id="2590551"/>
    <lineage>
        <taxon>Bacteria</taxon>
        <taxon>Pseudomonadati</taxon>
        <taxon>Campylobacterota</taxon>
        <taxon>Epsilonproteobacteria</taxon>
        <taxon>Campylobacterales</taxon>
        <taxon>Sulfurimonadaceae</taxon>
        <taxon>Sulfurimonas</taxon>
    </lineage>
</organism>
<dbReference type="PRINTS" id="PR00260">
    <property type="entry name" value="CHEMTRNSDUCR"/>
</dbReference>
<dbReference type="GO" id="GO:0016020">
    <property type="term" value="C:membrane"/>
    <property type="evidence" value="ECO:0007669"/>
    <property type="project" value="InterPro"/>
</dbReference>
<dbReference type="PROSITE" id="PS50885">
    <property type="entry name" value="HAMP"/>
    <property type="match status" value="1"/>
</dbReference>
<keyword evidence="5" id="KW-0472">Membrane</keyword>
<dbReference type="KEGG" id="smax:FJR03_07725"/>
<keyword evidence="5" id="KW-0812">Transmembrane</keyword>
<dbReference type="Gene3D" id="6.10.340.10">
    <property type="match status" value="1"/>
</dbReference>
<dbReference type="Gene3D" id="1.10.287.950">
    <property type="entry name" value="Methyl-accepting chemotaxis protein"/>
    <property type="match status" value="1"/>
</dbReference>
<dbReference type="PANTHER" id="PTHR32089:SF114">
    <property type="entry name" value="METHYL-ACCEPTING CHEMOTAXIS PROTEIN MCPB"/>
    <property type="match status" value="1"/>
</dbReference>
<dbReference type="GO" id="GO:0007165">
    <property type="term" value="P:signal transduction"/>
    <property type="evidence" value="ECO:0007669"/>
    <property type="project" value="UniProtKB-KW"/>
</dbReference>
<feature type="transmembrane region" description="Helical" evidence="5">
    <location>
        <begin position="294"/>
        <end position="315"/>
    </location>
</feature>
<evidence type="ECO:0000313" key="8">
    <source>
        <dbReference type="EMBL" id="QOP42389.1"/>
    </source>
</evidence>
<sequence length="645" mass="71707">MKKSYDQLTMVRDIKKSRIETFFDRKIKDITLLASSEEIHNMVNDLIFVTEMLDVEDKEKFPVQDPAVQRVIKESERYFLDYIKTYNYYDLFIICPDHGHVMYTVAKEADFGENLIHGKLKESGLARAYMAALENKRPTFVDMEPYAPSNNEPAMFLATPIMDVNNNIEAVLVFQISDKSINRIMKYRQGYGKTQEDYLVGADKLMRSDSYLDPKNHTLIASFANPSIGSVDTEASHSALSGHTDTKVIIDYNGNPVLSSFTSINVGQDFSWAILSEIDEAEVLEAPNRLRNNIIISSLTVLVIIVIIAFIMINISIIRPIERFKDVLLQIGKNHDLTIKVDTNTPQELSLMGKSFNHLLNELRDLIETSKQGSSENASISHELSTTALGVGENVEKSVTVINEATTQATDIQNEITLSIADAQESKQDIIKANDNLKDARDEIITLTTNVQKSAQTEIELAEKMSTLSNDANEVKVVLEVISDIADQTNLLALNAAIEAARAGEHGRGFAVVADEVRKLAERTQKSLTDINATINIIVQSINDVSGQMSINSDEIQALSNVASDVEEKINMSVSIVNHAVEASDKTVNDFEHTGKSVEAIVNSVTQINEISAQNARNVEEIAAAAEHLNAMTDELHNKLERFHT</sequence>
<evidence type="ECO:0000259" key="7">
    <source>
        <dbReference type="PROSITE" id="PS50885"/>
    </source>
</evidence>
<dbReference type="SMART" id="SM00283">
    <property type="entry name" value="MA"/>
    <property type="match status" value="1"/>
</dbReference>
<dbReference type="AlphaFoldDB" id="A0A7M1AY39"/>
<dbReference type="SUPFAM" id="SSF58104">
    <property type="entry name" value="Methyl-accepting chemotaxis protein (MCP) signaling domain"/>
    <property type="match status" value="1"/>
</dbReference>
<keyword evidence="4" id="KW-0175">Coiled coil</keyword>
<dbReference type="InterPro" id="IPR004090">
    <property type="entry name" value="Chemotax_Me-accpt_rcpt"/>
</dbReference>
<evidence type="ECO:0000313" key="9">
    <source>
        <dbReference type="Proteomes" id="UP000593910"/>
    </source>
</evidence>
<proteinExistence type="inferred from homology"/>
<dbReference type="PANTHER" id="PTHR32089">
    <property type="entry name" value="METHYL-ACCEPTING CHEMOTAXIS PROTEIN MCPB"/>
    <property type="match status" value="1"/>
</dbReference>
<dbReference type="PROSITE" id="PS50111">
    <property type="entry name" value="CHEMOTAXIS_TRANSDUC_2"/>
    <property type="match status" value="1"/>
</dbReference>
<evidence type="ECO:0000256" key="5">
    <source>
        <dbReference type="SAM" id="Phobius"/>
    </source>
</evidence>
<evidence type="ECO:0000256" key="4">
    <source>
        <dbReference type="SAM" id="Coils"/>
    </source>
</evidence>
<feature type="domain" description="Methyl-accepting transducer" evidence="6">
    <location>
        <begin position="373"/>
        <end position="630"/>
    </location>
</feature>
<dbReference type="GO" id="GO:0006935">
    <property type="term" value="P:chemotaxis"/>
    <property type="evidence" value="ECO:0007669"/>
    <property type="project" value="InterPro"/>
</dbReference>
<dbReference type="InterPro" id="IPR004089">
    <property type="entry name" value="MCPsignal_dom"/>
</dbReference>
<evidence type="ECO:0000256" key="1">
    <source>
        <dbReference type="ARBA" id="ARBA00023224"/>
    </source>
</evidence>
<dbReference type="CDD" id="cd06225">
    <property type="entry name" value="HAMP"/>
    <property type="match status" value="1"/>
</dbReference>
<keyword evidence="9" id="KW-1185">Reference proteome</keyword>
<name>A0A7M1AY39_9BACT</name>
<reference evidence="8 9" key="1">
    <citation type="submission" date="2019-06" db="EMBL/GenBank/DDBJ databases">
        <title>Sulfurimonas gotlandica sp. nov., a chemoautotrophic and psychrotolerant epsilonproteobacterium isolated from a pelagic redoxcline, and an emended description of the genus Sulfurimonas.</title>
        <authorList>
            <person name="Wang S."/>
            <person name="Jiang L."/>
            <person name="Shao Z."/>
        </authorList>
    </citation>
    <scope>NUCLEOTIDE SEQUENCE [LARGE SCALE GENOMIC DNA]</scope>
    <source>
        <strain evidence="8 9">B2</strain>
    </source>
</reference>